<dbReference type="Proteomes" id="UP000467252">
    <property type="component" value="Chromosome"/>
</dbReference>
<feature type="region of interest" description="Disordered" evidence="1">
    <location>
        <begin position="1"/>
        <end position="35"/>
    </location>
</feature>
<evidence type="ECO:0000313" key="3">
    <source>
        <dbReference type="Proteomes" id="UP000467252"/>
    </source>
</evidence>
<name>A0A7I7UI68_MYCPV</name>
<evidence type="ECO:0000256" key="1">
    <source>
        <dbReference type="SAM" id="MobiDB-lite"/>
    </source>
</evidence>
<dbReference type="EMBL" id="AP022599">
    <property type="protein sequence ID" value="BBY81015.1"/>
    <property type="molecule type" value="Genomic_DNA"/>
</dbReference>
<dbReference type="AlphaFoldDB" id="A0A7I7UI68"/>
<organism evidence="2 3">
    <name type="scientific">Mycolicibacterium pulveris</name>
    <name type="common">Mycobacterium pulveris</name>
    <dbReference type="NCBI Taxonomy" id="36813"/>
    <lineage>
        <taxon>Bacteria</taxon>
        <taxon>Bacillati</taxon>
        <taxon>Actinomycetota</taxon>
        <taxon>Actinomycetes</taxon>
        <taxon>Mycobacteriales</taxon>
        <taxon>Mycobacteriaceae</taxon>
        <taxon>Mycolicibacterium</taxon>
    </lineage>
</organism>
<protein>
    <submittedName>
        <fullName evidence="2">Uncharacterized protein</fullName>
    </submittedName>
</protein>
<evidence type="ECO:0000313" key="2">
    <source>
        <dbReference type="EMBL" id="BBY81015.1"/>
    </source>
</evidence>
<keyword evidence="3" id="KW-1185">Reference proteome</keyword>
<proteinExistence type="predicted"/>
<reference evidence="2 3" key="1">
    <citation type="journal article" date="2019" name="Emerg. Microbes Infect.">
        <title>Comprehensive subspecies identification of 175 nontuberculous mycobacteria species based on 7547 genomic profiles.</title>
        <authorList>
            <person name="Matsumoto Y."/>
            <person name="Kinjo T."/>
            <person name="Motooka D."/>
            <person name="Nabeya D."/>
            <person name="Jung N."/>
            <person name="Uechi K."/>
            <person name="Horii T."/>
            <person name="Iida T."/>
            <person name="Fujita J."/>
            <person name="Nakamura S."/>
        </authorList>
    </citation>
    <scope>NUCLEOTIDE SEQUENCE [LARGE SCALE GENOMIC DNA]</scope>
    <source>
        <strain evidence="2 3">JCM 6370</strain>
    </source>
</reference>
<sequence>MRPGLSPTQMTGLDFGHSRPYSRGDDVDPNPDYDASDELEYGINWFAWILRGVYPPPAYPPV</sequence>
<feature type="compositionally biased region" description="Polar residues" evidence="1">
    <location>
        <begin position="1"/>
        <end position="11"/>
    </location>
</feature>
<gene>
    <name evidence="2" type="ORF">MPUL_21730</name>
</gene>
<accession>A0A7I7UI68</accession>